<dbReference type="InterPro" id="IPR001073">
    <property type="entry name" value="C1q_dom"/>
</dbReference>
<dbReference type="InterPro" id="IPR011489">
    <property type="entry name" value="EMI_domain"/>
</dbReference>
<dbReference type="PANTHER" id="PTHR15427">
    <property type="entry name" value="EMILIN ELASTIN MICROFIBRIL INTERFACE-LOCATED PROTEIN ELASTIN MICROFIBRIL INTERFACER"/>
    <property type="match status" value="1"/>
</dbReference>
<sequence>MVLGNLPLSRKAFTHSSLSDTELNVIFVMKRHQTLNWCAYVVTRSVSCVVEDGVETYVKPDYQPCSWGQIQCPHIVTSLHLLNLISKPPMTVSSCSVDALCIITSIPFITVRYSYPQTSGYRSFMRPKYKLSYKLVTELEWKCCHGFSGDDCSEGPAEGQSHDTKITTHRPRPKPRPGLSGSKPTITQIGGEGRDDSDKVKQLEDKIQILTKDLHNLQSTLHGMNEKFQEEIRRTLTVINGKQPADAPQMKDTIHDIQTRLNQLDIRIQKHDVDLTHLNNHSQNNGENWGNIIDYSDTKMNQKMEDMRGEVLNELERKVKQSCSACQSSLEDMKRQQTKDREKISSLERLINSLEQRSRQSECCTEMNHFKTNMKDIENRLNSLSTAYDTLNIRFDNEFDEFNKDLILNIEKKISGRLDTLEGQCNNTEKNTEKHFLLVQNDLNDKFHKEINDLRYEFTDRMDETEGKLSSIMQNVGGLKDKVSEHEETLDRLFITTSDMEYQLGSAVNICSSICEKKEDSSKMSDIVKNLEWKVTANEGEIKNFRTVFKDLSVSGDSLRNSVVDLSHDVRKLKAFNGASAGDLNKVAEDVQNLQNEFDTLTSTSFTICNSVKDQMITHQNHTEIYIDKLSSDLNKLRNRVDSGDTTCAQVCSNLQEEVGKLKEDVEKCSGQCKIILNKPNRGEEGESDPLDGHSVISGTSNVNLKSIQGELSEVILSFSSINDTLKGLEHTVQKHTSVIHDLGTTKDKIISEIDKIQQEVNEHIEDSKGRFDHVHREIHRFGSNFMVEMGDCKHSTDGLEKRIAKMENLCGKLDTVSGSLEKIKDGLNRHVSSLWNCVNGLNKTVTTHNAYFDTIQNTQLHGINQRLNILNSSLLHMFYEFENFTLQDFQGLPGPPGPQGERGLQGPMGPTGPQGPPGKDGTPGKQGPPGQMGPPGPRGTNADIPKVAFSAALQNDQMATGTVIFDKVLVNDGNFYDDSTGFNNEKIEAVLSKSNFGIARVDSGGFQIEGLENKPIAENKQTPGSLAVFNIILHLNEGETVCIDLVMGKLAFSDEPLTIFSGVLLYQDE</sequence>
<evidence type="ECO:0000313" key="11">
    <source>
        <dbReference type="EMBL" id="MBN3292399.1"/>
    </source>
</evidence>
<feature type="non-terminal residue" evidence="11">
    <location>
        <position position="1070"/>
    </location>
</feature>
<evidence type="ECO:0000256" key="4">
    <source>
        <dbReference type="ARBA" id="ARBA00022729"/>
    </source>
</evidence>
<evidence type="ECO:0000256" key="6">
    <source>
        <dbReference type="ARBA" id="ARBA00023157"/>
    </source>
</evidence>
<dbReference type="Pfam" id="PF07546">
    <property type="entry name" value="EMI"/>
    <property type="match status" value="1"/>
</dbReference>
<dbReference type="SUPFAM" id="SSF49842">
    <property type="entry name" value="TNF-like"/>
    <property type="match status" value="1"/>
</dbReference>
<dbReference type="SMART" id="SM00110">
    <property type="entry name" value="C1Q"/>
    <property type="match status" value="1"/>
</dbReference>
<gene>
    <name evidence="11" type="primary">Emilin1</name>
    <name evidence="11" type="ORF">GTO92_0015202</name>
</gene>
<organism evidence="11 12">
    <name type="scientific">Polypterus senegalus</name>
    <name type="common">Senegal bichir</name>
    <dbReference type="NCBI Taxonomy" id="55291"/>
    <lineage>
        <taxon>Eukaryota</taxon>
        <taxon>Metazoa</taxon>
        <taxon>Chordata</taxon>
        <taxon>Craniata</taxon>
        <taxon>Vertebrata</taxon>
        <taxon>Euteleostomi</taxon>
        <taxon>Actinopterygii</taxon>
        <taxon>Polypteriformes</taxon>
        <taxon>Polypteridae</taxon>
        <taxon>Polypterus</taxon>
    </lineage>
</organism>
<keyword evidence="6" id="KW-1015">Disulfide bond</keyword>
<feature type="compositionally biased region" description="Low complexity" evidence="8">
    <location>
        <begin position="918"/>
        <end position="930"/>
    </location>
</feature>
<dbReference type="Gene3D" id="2.60.120.40">
    <property type="match status" value="2"/>
</dbReference>
<evidence type="ECO:0000256" key="7">
    <source>
        <dbReference type="SAM" id="Coils"/>
    </source>
</evidence>
<dbReference type="InterPro" id="IPR050392">
    <property type="entry name" value="Collagen/C1q_domain"/>
</dbReference>
<reference evidence="11" key="1">
    <citation type="journal article" date="2021" name="Cell">
        <title>Tracing the genetic footprints of vertebrate landing in non-teleost ray-finned fishes.</title>
        <authorList>
            <person name="Bi X."/>
            <person name="Wang K."/>
            <person name="Yang L."/>
            <person name="Pan H."/>
            <person name="Jiang H."/>
            <person name="Wei Q."/>
            <person name="Fang M."/>
            <person name="Yu H."/>
            <person name="Zhu C."/>
            <person name="Cai Y."/>
            <person name="He Y."/>
            <person name="Gan X."/>
            <person name="Zeng H."/>
            <person name="Yu D."/>
            <person name="Zhu Y."/>
            <person name="Jiang H."/>
            <person name="Qiu Q."/>
            <person name="Yang H."/>
            <person name="Zhang Y.E."/>
            <person name="Wang W."/>
            <person name="Zhu M."/>
            <person name="He S."/>
            <person name="Zhang G."/>
        </authorList>
    </citation>
    <scope>NUCLEOTIDE SEQUENCE</scope>
    <source>
        <strain evidence="11">Bchr_001</strain>
    </source>
</reference>
<proteinExistence type="predicted"/>
<keyword evidence="12" id="KW-1185">Reference proteome</keyword>
<feature type="domain" description="EMI" evidence="10">
    <location>
        <begin position="34"/>
        <end position="154"/>
    </location>
</feature>
<evidence type="ECO:0000256" key="2">
    <source>
        <dbReference type="ARBA" id="ARBA00022525"/>
    </source>
</evidence>
<keyword evidence="5 7" id="KW-0175">Coiled coil</keyword>
<dbReference type="PROSITE" id="PS51041">
    <property type="entry name" value="EMI"/>
    <property type="match status" value="1"/>
</dbReference>
<dbReference type="Pfam" id="PF01391">
    <property type="entry name" value="Collagen"/>
    <property type="match status" value="1"/>
</dbReference>
<evidence type="ECO:0000259" key="10">
    <source>
        <dbReference type="PROSITE" id="PS51041"/>
    </source>
</evidence>
<evidence type="ECO:0000256" key="5">
    <source>
        <dbReference type="ARBA" id="ARBA00023054"/>
    </source>
</evidence>
<feature type="region of interest" description="Disordered" evidence="8">
    <location>
        <begin position="890"/>
        <end position="944"/>
    </location>
</feature>
<comment type="caution">
    <text evidence="11">The sequence shown here is derived from an EMBL/GenBank/DDBJ whole genome shotgun (WGS) entry which is preliminary data.</text>
</comment>
<feature type="domain" description="C1q" evidence="9">
    <location>
        <begin position="943"/>
        <end position="1070"/>
    </location>
</feature>
<dbReference type="Pfam" id="PF00386">
    <property type="entry name" value="C1q"/>
    <property type="match status" value="1"/>
</dbReference>
<evidence type="ECO:0000256" key="1">
    <source>
        <dbReference type="ARBA" id="ARBA00004498"/>
    </source>
</evidence>
<feature type="coiled-coil region" evidence="7">
    <location>
        <begin position="330"/>
        <end position="394"/>
    </location>
</feature>
<keyword evidence="3" id="KW-0272">Extracellular matrix</keyword>
<dbReference type="InterPro" id="IPR008160">
    <property type="entry name" value="Collagen"/>
</dbReference>
<evidence type="ECO:0000313" key="12">
    <source>
        <dbReference type="Proteomes" id="UP001166052"/>
    </source>
</evidence>
<feature type="region of interest" description="Disordered" evidence="8">
    <location>
        <begin position="151"/>
        <end position="200"/>
    </location>
</feature>
<evidence type="ECO:0000256" key="3">
    <source>
        <dbReference type="ARBA" id="ARBA00022530"/>
    </source>
</evidence>
<dbReference type="PRINTS" id="PR00007">
    <property type="entry name" value="COMPLEMNTC1Q"/>
</dbReference>
<accession>A0ABS2Z1U1</accession>
<name>A0ABS2Z1U1_POLSE</name>
<dbReference type="PROSITE" id="PS50871">
    <property type="entry name" value="C1Q"/>
    <property type="match status" value="1"/>
</dbReference>
<dbReference type="PANTHER" id="PTHR15427:SF1">
    <property type="entry name" value="EMILIN-1"/>
    <property type="match status" value="1"/>
</dbReference>
<feature type="non-terminal residue" evidence="11">
    <location>
        <position position="1"/>
    </location>
</feature>
<evidence type="ECO:0000256" key="8">
    <source>
        <dbReference type="SAM" id="MobiDB-lite"/>
    </source>
</evidence>
<evidence type="ECO:0000259" key="9">
    <source>
        <dbReference type="PROSITE" id="PS50871"/>
    </source>
</evidence>
<keyword evidence="4" id="KW-0732">Signal</keyword>
<feature type="coiled-coil region" evidence="7">
    <location>
        <begin position="200"/>
        <end position="227"/>
    </location>
</feature>
<dbReference type="EMBL" id="JAAWVN010016143">
    <property type="protein sequence ID" value="MBN3292399.1"/>
    <property type="molecule type" value="Genomic_DNA"/>
</dbReference>
<dbReference type="InterPro" id="IPR008983">
    <property type="entry name" value="Tumour_necrosis_fac-like_dom"/>
</dbReference>
<dbReference type="Gene3D" id="1.20.58.60">
    <property type="match status" value="2"/>
</dbReference>
<feature type="compositionally biased region" description="Low complexity" evidence="8">
    <location>
        <begin position="900"/>
        <end position="909"/>
    </location>
</feature>
<protein>
    <submittedName>
        <fullName evidence="11">EMIL1 protein</fullName>
    </submittedName>
</protein>
<comment type="subcellular location">
    <subcellularLocation>
        <location evidence="1">Secreted</location>
        <location evidence="1">Extracellular space</location>
        <location evidence="1">Extracellular matrix</location>
    </subcellularLocation>
</comment>
<dbReference type="Proteomes" id="UP001166052">
    <property type="component" value="Unassembled WGS sequence"/>
</dbReference>
<keyword evidence="2" id="KW-0964">Secreted</keyword>